<dbReference type="GO" id="GO:0000727">
    <property type="term" value="P:double-strand break repair via break-induced replication"/>
    <property type="evidence" value="ECO:0007669"/>
    <property type="project" value="UniProtKB-UniRule"/>
</dbReference>
<comment type="similarity">
    <text evidence="3 14">Belongs to the XPF family.</text>
</comment>
<keyword evidence="5 14" id="KW-0479">Metal-binding</keyword>
<keyword evidence="6 14" id="KW-0255">Endonuclease</keyword>
<dbReference type="VEuPathDB" id="FungiDB:BCV72DRAFT_14764"/>
<keyword evidence="8 14" id="KW-0378">Hydrolase</keyword>
<proteinExistence type="inferred from homology"/>
<dbReference type="Gene3D" id="1.10.150.670">
    <property type="entry name" value="Crossover junction endonuclease EME1, DNA-binding domain"/>
    <property type="match status" value="1"/>
</dbReference>
<dbReference type="Pfam" id="PF14716">
    <property type="entry name" value="HHH_8"/>
    <property type="match status" value="1"/>
</dbReference>
<dbReference type="InterPro" id="IPR042530">
    <property type="entry name" value="EME1/EME2_C"/>
</dbReference>
<evidence type="ECO:0000256" key="5">
    <source>
        <dbReference type="ARBA" id="ARBA00022723"/>
    </source>
</evidence>
<keyword evidence="13" id="KW-0469">Meiosis</keyword>
<dbReference type="InterPro" id="IPR047417">
    <property type="entry name" value="WHD_MUS81"/>
</dbReference>
<evidence type="ECO:0000256" key="4">
    <source>
        <dbReference type="ARBA" id="ARBA00022722"/>
    </source>
</evidence>
<dbReference type="Proteomes" id="UP000242414">
    <property type="component" value="Unassembled WGS sequence"/>
</dbReference>
<dbReference type="SMART" id="SM00891">
    <property type="entry name" value="ERCC4"/>
    <property type="match status" value="1"/>
</dbReference>
<keyword evidence="11 14" id="KW-0234">DNA repair</keyword>
<keyword evidence="7 14" id="KW-0227">DNA damage</keyword>
<evidence type="ECO:0000256" key="15">
    <source>
        <dbReference type="SAM" id="MobiDB-lite"/>
    </source>
</evidence>
<dbReference type="FunFam" id="3.40.50.10130:FF:000003">
    <property type="entry name" value="Crossover junction endonuclease MUS81"/>
    <property type="match status" value="1"/>
</dbReference>
<keyword evidence="10 14" id="KW-0233">DNA recombination</keyword>
<dbReference type="SUPFAM" id="SSF47802">
    <property type="entry name" value="DNA polymerase beta, N-terminal domain-like"/>
    <property type="match status" value="1"/>
</dbReference>
<comment type="function">
    <text evidence="14">Interacts with EME1 to form a DNA structure-specific endonuclease with substrate preference for branched DNA structures with a 5'-end at the branch nick. Typical substrates include 3'-flap structures, D-loops, replication forks and nicked Holliday junctions. May be required in mitosis for the processing of stalled or collapsed replication fork intermediates. May be required in meiosis for the repair of meiosis-specific double strand breaks subsequent to single-end invasion (SEI).</text>
</comment>
<dbReference type="InterPro" id="IPR006166">
    <property type="entry name" value="ERCC4_domain"/>
</dbReference>
<dbReference type="GO" id="GO:0006308">
    <property type="term" value="P:DNA catabolic process"/>
    <property type="evidence" value="ECO:0007669"/>
    <property type="project" value="UniProtKB-UniRule"/>
</dbReference>
<dbReference type="Pfam" id="PF21136">
    <property type="entry name" value="WHD_MUS81"/>
    <property type="match status" value="1"/>
</dbReference>
<evidence type="ECO:0000256" key="13">
    <source>
        <dbReference type="ARBA" id="ARBA00023254"/>
    </source>
</evidence>
<evidence type="ECO:0000256" key="1">
    <source>
        <dbReference type="ARBA" id="ARBA00001946"/>
    </source>
</evidence>
<feature type="domain" description="ERCC4" evidence="16">
    <location>
        <begin position="529"/>
        <end position="629"/>
    </location>
</feature>
<keyword evidence="4 14" id="KW-0540">Nuclease</keyword>
<evidence type="ECO:0000256" key="8">
    <source>
        <dbReference type="ARBA" id="ARBA00022801"/>
    </source>
</evidence>
<evidence type="ECO:0000256" key="7">
    <source>
        <dbReference type="ARBA" id="ARBA00022763"/>
    </source>
</evidence>
<dbReference type="GO" id="GO:0005634">
    <property type="term" value="C:nucleus"/>
    <property type="evidence" value="ECO:0007669"/>
    <property type="project" value="UniProtKB-SubCell"/>
</dbReference>
<dbReference type="CDD" id="cd21036">
    <property type="entry name" value="WH_MUS81"/>
    <property type="match status" value="1"/>
</dbReference>
<protein>
    <recommendedName>
        <fullName evidence="14">Crossover junction endonuclease MUS81</fullName>
        <ecNumber evidence="14">3.1.22.-</ecNumber>
    </recommendedName>
</protein>
<dbReference type="PANTHER" id="PTHR13451:SF0">
    <property type="entry name" value="CROSSOVER JUNCTION ENDONUCLEASE MUS81"/>
    <property type="match status" value="1"/>
</dbReference>
<evidence type="ECO:0000256" key="3">
    <source>
        <dbReference type="ARBA" id="ARBA00010015"/>
    </source>
</evidence>
<organism evidence="17">
    <name type="scientific">Rhizopus microsporus var. microsporus</name>
    <dbReference type="NCBI Taxonomy" id="86635"/>
    <lineage>
        <taxon>Eukaryota</taxon>
        <taxon>Fungi</taxon>
        <taxon>Fungi incertae sedis</taxon>
        <taxon>Mucoromycota</taxon>
        <taxon>Mucoromycotina</taxon>
        <taxon>Mucoromycetes</taxon>
        <taxon>Mucorales</taxon>
        <taxon>Mucorineae</taxon>
        <taxon>Rhizopodaceae</taxon>
        <taxon>Rhizopus</taxon>
    </lineage>
</organism>
<dbReference type="Gene3D" id="1.10.150.110">
    <property type="entry name" value="DNA polymerase beta, N-terminal domain-like"/>
    <property type="match status" value="1"/>
</dbReference>
<dbReference type="GO" id="GO:0008821">
    <property type="term" value="F:crossover junction DNA endonuclease activity"/>
    <property type="evidence" value="ECO:0007669"/>
    <property type="project" value="UniProtKB-UniRule"/>
</dbReference>
<dbReference type="CDD" id="cd20074">
    <property type="entry name" value="XPF_nuclease_Mus81"/>
    <property type="match status" value="1"/>
</dbReference>
<dbReference type="PANTHER" id="PTHR13451">
    <property type="entry name" value="CLASS II CROSSOVER JUNCTION ENDONUCLEASE MUS81"/>
    <property type="match status" value="1"/>
</dbReference>
<dbReference type="GO" id="GO:0031297">
    <property type="term" value="P:replication fork processing"/>
    <property type="evidence" value="ECO:0007669"/>
    <property type="project" value="UniProtKB-ARBA"/>
</dbReference>
<dbReference type="InterPro" id="IPR033309">
    <property type="entry name" value="Mus81"/>
</dbReference>
<dbReference type="FunFam" id="1.10.150.110:FF:000001">
    <property type="entry name" value="Putative Crossover junction endonuclease MUS81"/>
    <property type="match status" value="1"/>
</dbReference>
<dbReference type="InterPro" id="IPR027421">
    <property type="entry name" value="DNA_pol_lamdba_lyase_dom_sf"/>
</dbReference>
<evidence type="ECO:0000256" key="10">
    <source>
        <dbReference type="ARBA" id="ARBA00023172"/>
    </source>
</evidence>
<keyword evidence="12 14" id="KW-0539">Nucleus</keyword>
<comment type="cofactor">
    <cofactor evidence="1 14">
        <name>Mg(2+)</name>
        <dbReference type="ChEBI" id="CHEBI:18420"/>
    </cofactor>
</comment>
<dbReference type="SUPFAM" id="SSF52980">
    <property type="entry name" value="Restriction endonuclease-like"/>
    <property type="match status" value="1"/>
</dbReference>
<evidence type="ECO:0000256" key="11">
    <source>
        <dbReference type="ARBA" id="ARBA00023204"/>
    </source>
</evidence>
<gene>
    <name evidence="17" type="ORF">BCV72DRAFT_14764</name>
</gene>
<dbReference type="GO" id="GO:0048257">
    <property type="term" value="F:3'-flap endonuclease activity"/>
    <property type="evidence" value="ECO:0007669"/>
    <property type="project" value="TreeGrafter"/>
</dbReference>
<evidence type="ECO:0000256" key="14">
    <source>
        <dbReference type="RuleBase" id="RU369042"/>
    </source>
</evidence>
<dbReference type="InterPro" id="IPR047416">
    <property type="entry name" value="XPF_nuclease_Mus81"/>
</dbReference>
<feature type="compositionally biased region" description="Basic and acidic residues" evidence="15">
    <location>
        <begin position="218"/>
        <end position="232"/>
    </location>
</feature>
<feature type="region of interest" description="Disordered" evidence="15">
    <location>
        <begin position="207"/>
        <end position="244"/>
    </location>
</feature>
<comment type="subunit">
    <text evidence="14">Interacts with EME1.</text>
</comment>
<keyword evidence="9 14" id="KW-0460">Magnesium</keyword>
<comment type="subcellular location">
    <subcellularLocation>
        <location evidence="2 14">Nucleus</location>
    </subcellularLocation>
</comment>
<dbReference type="OrthoDB" id="5963188at2759"/>
<dbReference type="EMBL" id="KV921971">
    <property type="protein sequence ID" value="ORE04449.1"/>
    <property type="molecule type" value="Genomic_DNA"/>
</dbReference>
<dbReference type="InterPro" id="IPR011335">
    <property type="entry name" value="Restrct_endonuc-II-like"/>
</dbReference>
<dbReference type="EC" id="3.1.22.-" evidence="14"/>
<reference evidence="17" key="1">
    <citation type="journal article" date="2016" name="Proc. Natl. Acad. Sci. U.S.A.">
        <title>Lipid metabolic changes in an early divergent fungus govern the establishment of a mutualistic symbiosis with endobacteria.</title>
        <authorList>
            <person name="Lastovetsky O.A."/>
            <person name="Gaspar M.L."/>
            <person name="Mondo S.J."/>
            <person name="LaButti K.M."/>
            <person name="Sandor L."/>
            <person name="Grigoriev I.V."/>
            <person name="Henry S.A."/>
            <person name="Pawlowska T.E."/>
        </authorList>
    </citation>
    <scope>NUCLEOTIDE SEQUENCE [LARGE SCALE GENOMIC DNA]</scope>
    <source>
        <strain evidence="17">ATCC 52814</strain>
    </source>
</reference>
<evidence type="ECO:0000313" key="17">
    <source>
        <dbReference type="EMBL" id="ORE04449.1"/>
    </source>
</evidence>
<dbReference type="Pfam" id="PF02732">
    <property type="entry name" value="ERCC4"/>
    <property type="match status" value="1"/>
</dbReference>
<accession>A0A1X0QXJ1</accession>
<dbReference type="FunFam" id="1.10.10.10:FF:000307">
    <property type="entry name" value="Crossover junction endonuclease MUS81"/>
    <property type="match status" value="1"/>
</dbReference>
<evidence type="ECO:0000256" key="6">
    <source>
        <dbReference type="ARBA" id="ARBA00022759"/>
    </source>
</evidence>
<dbReference type="GO" id="GO:0000712">
    <property type="term" value="P:resolution of meiotic recombination intermediates"/>
    <property type="evidence" value="ECO:0007669"/>
    <property type="project" value="TreeGrafter"/>
</dbReference>
<dbReference type="GO" id="GO:0031573">
    <property type="term" value="P:mitotic intra-S DNA damage checkpoint signaling"/>
    <property type="evidence" value="ECO:0007669"/>
    <property type="project" value="TreeGrafter"/>
</dbReference>
<evidence type="ECO:0000256" key="12">
    <source>
        <dbReference type="ARBA" id="ARBA00023242"/>
    </source>
</evidence>
<feature type="region of interest" description="Disordered" evidence="15">
    <location>
        <begin position="82"/>
        <end position="113"/>
    </location>
</feature>
<dbReference type="GO" id="GO:0046872">
    <property type="term" value="F:metal ion binding"/>
    <property type="evidence" value="ECO:0007669"/>
    <property type="project" value="UniProtKB-UniRule"/>
</dbReference>
<dbReference type="InterPro" id="IPR010996">
    <property type="entry name" value="HHH_MUS81"/>
</dbReference>
<evidence type="ECO:0000256" key="2">
    <source>
        <dbReference type="ARBA" id="ARBA00004123"/>
    </source>
</evidence>
<dbReference type="Gene3D" id="3.40.50.10130">
    <property type="match status" value="1"/>
</dbReference>
<sequence length="821" mass="93770">MSQQCGNPLLRDWVKEWMDEAKRMQMKSYYTYKKAYDALCRCPNTFEHPSQAQRLEGIGQIMAKRLTEKMIEYCQNNNLPIPLPVKGKRKRGEQDDDTDQSSSQSSRSRAPKTYVPTFRSGPYAILLCLLDFQQNGQTSATKEQICSYGQKYCDNSMTLADPGKSYTAFSGVKTLIDKGYVYKNGRPPKFMLTETGIAMAERLRDVNGEGHNNSSQTVREEEHTLNRDDTGSRKQPRKKKKASTAAILDRLLESGYGISDEPDLSLYTLDPSKHHSISLNGRTVTRDTTALSNTSSLNNTADANTLNEQKNVLKKPSKNRNYSNTALDISAGSTSLTRSHSIMSIDDDSEIELWDDILKDNRDSVKSKASTSNIDDTFYFTYLDVSNTPVKYASSAAVDIDELNSCLVYKIRFYSRQRDHPQAKRLVKVTEDEKVTGTCIGFLPEPYTESECVGLPASVDENELEADDDEPVNRFDTLSFSQQTYESQVYSQQATSSQQQRKKDIQAEITQYVQTEYAEPILPEEYDIILVLDNREVQMKNNRSYFQEKLTEKGISICTRSLDLGDFIWIARKRGSTDPSDELFLDYIVERKRLDDLVHSLKDGRYKEQKTRLKRSGAQQVIYIVEEYNREYAVNFGLQAIQTIMSSIQVVDGFFLKRTNTIDETIDYLVSLTRLIERMYKGTILYPIPGHIVTSQNYIDLKRAYKDKVGNSKTAYLISYPVYNQINSKNGSTSLHEIYLRMLTCIRGVNAEKALALMRVYPTPYSLLSAFQNKDEHDAKNLAYEATQTQINRRKWGPQLSERLYQVWGASEYSNTETFSD</sequence>
<evidence type="ECO:0000256" key="9">
    <source>
        <dbReference type="ARBA" id="ARBA00022842"/>
    </source>
</evidence>
<dbReference type="InterPro" id="IPR036388">
    <property type="entry name" value="WH-like_DNA-bd_sf"/>
</dbReference>
<dbReference type="GO" id="GO:0048476">
    <property type="term" value="C:Holliday junction resolvase complex"/>
    <property type="evidence" value="ECO:0007669"/>
    <property type="project" value="UniProtKB-UniRule"/>
</dbReference>
<evidence type="ECO:0000259" key="16">
    <source>
        <dbReference type="SMART" id="SM00891"/>
    </source>
</evidence>
<dbReference type="Gene3D" id="1.10.10.10">
    <property type="entry name" value="Winged helix-like DNA-binding domain superfamily/Winged helix DNA-binding domain"/>
    <property type="match status" value="1"/>
</dbReference>
<name>A0A1X0QXJ1_RHIZD</name>
<dbReference type="GO" id="GO:0003677">
    <property type="term" value="F:DNA binding"/>
    <property type="evidence" value="ECO:0007669"/>
    <property type="project" value="UniProtKB-UniRule"/>
</dbReference>
<dbReference type="AlphaFoldDB" id="A0A1X0QXJ1"/>